<dbReference type="EMBL" id="CAFBPU010000072">
    <property type="protein sequence ID" value="CAB5040010.1"/>
    <property type="molecule type" value="Genomic_DNA"/>
</dbReference>
<evidence type="ECO:0000313" key="1">
    <source>
        <dbReference type="EMBL" id="CAB5040010.1"/>
    </source>
</evidence>
<sequence>MTPEEATDTVRAAINSVSNSRDSDGRHLIRYIGKLIETGAWRRYLEAGTGRLVTYAADESAKFARNPPGLGLGIDPDKLVAIIRAHRDQALADLVQDLLTPALGTVGRPSLENVRNTNIVSDRQDDATYVVGRLKRDDPNLAGQVRDGVISAHAAAIQAGIRHPYKSIRADNVDLAMRSLVRIYGEPAAVVALSRVSK</sequence>
<dbReference type="AlphaFoldDB" id="A0A6J7SIB8"/>
<proteinExistence type="predicted"/>
<gene>
    <name evidence="1" type="ORF">UFOPK4150_02266</name>
</gene>
<organism evidence="1">
    <name type="scientific">freshwater metagenome</name>
    <dbReference type="NCBI Taxonomy" id="449393"/>
    <lineage>
        <taxon>unclassified sequences</taxon>
        <taxon>metagenomes</taxon>
        <taxon>ecological metagenomes</taxon>
    </lineage>
</organism>
<name>A0A6J7SIB8_9ZZZZ</name>
<reference evidence="1" key="1">
    <citation type="submission" date="2020-05" db="EMBL/GenBank/DDBJ databases">
        <authorList>
            <person name="Chiriac C."/>
            <person name="Salcher M."/>
            <person name="Ghai R."/>
            <person name="Kavagutti S V."/>
        </authorList>
    </citation>
    <scope>NUCLEOTIDE SEQUENCE</scope>
</reference>
<protein>
    <submittedName>
        <fullName evidence="1">Unannotated protein</fullName>
    </submittedName>
</protein>
<accession>A0A6J7SIB8</accession>